<feature type="transmembrane region" description="Helical" evidence="1">
    <location>
        <begin position="42"/>
        <end position="58"/>
    </location>
</feature>
<evidence type="ECO:0000313" key="3">
    <source>
        <dbReference type="Proteomes" id="UP000515312"/>
    </source>
</evidence>
<name>A0A7G8BHW6_9BACT</name>
<gene>
    <name evidence="2" type="ORF">H7849_24600</name>
</gene>
<sequence length="701" mass="77724">MTRYEPPPLATWILEHLAPGHQNEALAGDLLEDFRAGRSSRWYWRQVLAACLAAWLRYLGDRKMIVVFAVVWSMFAPAWTTLQERIMHGPEHMWRMDLSFKGISTIAVWLTLNLIFLWAGVLFYFISHPHFTKRFTRRQVTRAFLLAAFVFLPAYIATFIVTNLYFFPGPQVDRSTMTLLGEFMDVRLWANAIRIPFLVTLLCALWQAIPRSQKMQAIPAMGGRPARSLIDGIWLDSSSDELSVKQCFVLVVAAGLVNSLITAYLLCHLPESHSPSLASLFVRAVIYILFGLVGGAIGAWLYWNRPSSPFRIDPPVPFGLLALICSATWVWTPPSMLLSLQSSPVAPFISIVGAALLATSLRGIASVVLAPAQPSLSSFVYGNGDLFATALYEPPFEAHGFVIALCIYASGYALFHGFTLASSAFGAVATFLFGWKWGFAPPETFDRTTERERAVLRLTLVALPAVFVTFWAMLGVSYHNELGSIGAMANAIAKANVRIKSPASFPSYGYESIILLPPPAKKELVFPFSAPGRLTAPEKSHPLVIHFDGPYWYLQPPDIRPGPMAHKAHGTPLSVNIKSNNSIPLIMQAHQSLGRSINIARCREIQIQIDNRDTESGTITMAVFVTDSILPGRPTLSLGTKSLTSPASIGAQPRHETLSFPFPAHTSFRRFDRITISLLPDMRHSLVAPKIAIEQFQIFPR</sequence>
<feature type="transmembrane region" description="Helical" evidence="1">
    <location>
        <begin position="145"/>
        <end position="168"/>
    </location>
</feature>
<protein>
    <submittedName>
        <fullName evidence="2">Uncharacterized protein</fullName>
    </submittedName>
</protein>
<feature type="transmembrane region" description="Helical" evidence="1">
    <location>
        <begin position="65"/>
        <end position="82"/>
    </location>
</feature>
<feature type="transmembrane region" description="Helical" evidence="1">
    <location>
        <begin position="102"/>
        <end position="125"/>
    </location>
</feature>
<feature type="transmembrane region" description="Helical" evidence="1">
    <location>
        <begin position="278"/>
        <end position="303"/>
    </location>
</feature>
<keyword evidence="1" id="KW-0812">Transmembrane</keyword>
<evidence type="ECO:0000256" key="1">
    <source>
        <dbReference type="SAM" id="Phobius"/>
    </source>
</evidence>
<keyword evidence="1" id="KW-0472">Membrane</keyword>
<dbReference type="KEGG" id="adin:H7849_24600"/>
<reference evidence="2 3" key="1">
    <citation type="submission" date="2020-08" db="EMBL/GenBank/DDBJ databases">
        <title>Edaphobacter telluris sp. nov. and Acidobacterium dinghuensis sp. nov., two acidobacteria isolated from forest soil.</title>
        <authorList>
            <person name="Fu J."/>
            <person name="Qiu L."/>
        </authorList>
    </citation>
    <scope>NUCLEOTIDE SEQUENCE [LARGE SCALE GENOMIC DNA]</scope>
    <source>
        <strain evidence="2">4Y35</strain>
    </source>
</reference>
<accession>A0A7G8BHW6</accession>
<dbReference type="RefSeq" id="WP_186743092.1">
    <property type="nucleotide sequence ID" value="NZ_CP060394.1"/>
</dbReference>
<organism evidence="2 3">
    <name type="scientific">Alloacidobacterium dinghuense</name>
    <dbReference type="NCBI Taxonomy" id="2763107"/>
    <lineage>
        <taxon>Bacteria</taxon>
        <taxon>Pseudomonadati</taxon>
        <taxon>Acidobacteriota</taxon>
        <taxon>Terriglobia</taxon>
        <taxon>Terriglobales</taxon>
        <taxon>Acidobacteriaceae</taxon>
        <taxon>Alloacidobacterium</taxon>
    </lineage>
</organism>
<feature type="transmembrane region" description="Helical" evidence="1">
    <location>
        <begin position="401"/>
        <end position="433"/>
    </location>
</feature>
<keyword evidence="3" id="KW-1185">Reference proteome</keyword>
<dbReference type="Proteomes" id="UP000515312">
    <property type="component" value="Chromosome"/>
</dbReference>
<dbReference type="EMBL" id="CP060394">
    <property type="protein sequence ID" value="QNI32136.1"/>
    <property type="molecule type" value="Genomic_DNA"/>
</dbReference>
<feature type="transmembrane region" description="Helical" evidence="1">
    <location>
        <begin position="188"/>
        <end position="209"/>
    </location>
</feature>
<feature type="transmembrane region" description="Helical" evidence="1">
    <location>
        <begin position="315"/>
        <end position="332"/>
    </location>
</feature>
<feature type="transmembrane region" description="Helical" evidence="1">
    <location>
        <begin position="454"/>
        <end position="474"/>
    </location>
</feature>
<proteinExistence type="predicted"/>
<evidence type="ECO:0000313" key="2">
    <source>
        <dbReference type="EMBL" id="QNI32136.1"/>
    </source>
</evidence>
<feature type="transmembrane region" description="Helical" evidence="1">
    <location>
        <begin position="247"/>
        <end position="266"/>
    </location>
</feature>
<dbReference type="AlphaFoldDB" id="A0A7G8BHW6"/>
<keyword evidence="1" id="KW-1133">Transmembrane helix</keyword>